<name>A0A4Y7IN18_PAPSO</name>
<gene>
    <name evidence="2" type="ORF">C5167_017305</name>
</gene>
<dbReference type="Proteomes" id="UP000316621">
    <property type="component" value="Chromosome 2"/>
</dbReference>
<dbReference type="InterPro" id="IPR035513">
    <property type="entry name" value="Invertase/methylesterase_inhib"/>
</dbReference>
<organism evidence="2 3">
    <name type="scientific">Papaver somniferum</name>
    <name type="common">Opium poppy</name>
    <dbReference type="NCBI Taxonomy" id="3469"/>
    <lineage>
        <taxon>Eukaryota</taxon>
        <taxon>Viridiplantae</taxon>
        <taxon>Streptophyta</taxon>
        <taxon>Embryophyta</taxon>
        <taxon>Tracheophyta</taxon>
        <taxon>Spermatophyta</taxon>
        <taxon>Magnoliopsida</taxon>
        <taxon>Ranunculales</taxon>
        <taxon>Papaveraceae</taxon>
        <taxon>Papaveroideae</taxon>
        <taxon>Papaver</taxon>
    </lineage>
</organism>
<dbReference type="EMBL" id="CM010716">
    <property type="protein sequence ID" value="RZC48879.1"/>
    <property type="molecule type" value="Genomic_DNA"/>
</dbReference>
<evidence type="ECO:0000313" key="2">
    <source>
        <dbReference type="EMBL" id="RZC48879.1"/>
    </source>
</evidence>
<proteinExistence type="predicted"/>
<keyword evidence="1" id="KW-0732">Signal</keyword>
<evidence type="ECO:0000256" key="1">
    <source>
        <dbReference type="SAM" id="SignalP"/>
    </source>
</evidence>
<sequence length="151" mass="17212">MAFLRMSMSSTIIVIVMFLLNNQPSIFFRADDELIRQVCHKSKALTTCTQCVKADIRSYVYKDDFAANQTITKCGKLFSHAKSYLNAVTQDLKNGDYDASDKSIFNALLYHNSCKDQCENNPKIVITSHIFHGFKMYEELSQIALSILNHL</sequence>
<dbReference type="SUPFAM" id="SSF101148">
    <property type="entry name" value="Plant invertase/pectin methylesterase inhibitor"/>
    <property type="match status" value="1"/>
</dbReference>
<feature type="signal peptide" evidence="1">
    <location>
        <begin position="1"/>
        <end position="27"/>
    </location>
</feature>
<evidence type="ECO:0008006" key="4">
    <source>
        <dbReference type="Google" id="ProtNLM"/>
    </source>
</evidence>
<dbReference type="Gramene" id="RZC48879">
    <property type="protein sequence ID" value="RZC48879"/>
    <property type="gene ID" value="C5167_017305"/>
</dbReference>
<reference evidence="2 3" key="1">
    <citation type="journal article" date="2018" name="Science">
        <title>The opium poppy genome and morphinan production.</title>
        <authorList>
            <person name="Guo L."/>
            <person name="Winzer T."/>
            <person name="Yang X."/>
            <person name="Li Y."/>
            <person name="Ning Z."/>
            <person name="He Z."/>
            <person name="Teodor R."/>
            <person name="Lu Y."/>
            <person name="Bowser T.A."/>
            <person name="Graham I.A."/>
            <person name="Ye K."/>
        </authorList>
    </citation>
    <scope>NUCLEOTIDE SEQUENCE [LARGE SCALE GENOMIC DNA]</scope>
    <source>
        <strain evidence="3">cv. HN1</strain>
        <tissue evidence="2">Leaves</tissue>
    </source>
</reference>
<protein>
    <recommendedName>
        <fullName evidence="4">Pectinesterase inhibitor domain-containing protein</fullName>
    </recommendedName>
</protein>
<dbReference type="Gene3D" id="1.20.140.40">
    <property type="entry name" value="Invertase/pectin methylesterase inhibitor family protein"/>
    <property type="match status" value="1"/>
</dbReference>
<dbReference type="AlphaFoldDB" id="A0A4Y7IN18"/>
<accession>A0A4Y7IN18</accession>
<evidence type="ECO:0000313" key="3">
    <source>
        <dbReference type="Proteomes" id="UP000316621"/>
    </source>
</evidence>
<feature type="chain" id="PRO_5021221755" description="Pectinesterase inhibitor domain-containing protein" evidence="1">
    <location>
        <begin position="28"/>
        <end position="151"/>
    </location>
</feature>
<keyword evidence="3" id="KW-1185">Reference proteome</keyword>